<organism evidence="1 2">
    <name type="scientific">Pelagomonas calceolata</name>
    <dbReference type="NCBI Taxonomy" id="35677"/>
    <lineage>
        <taxon>Eukaryota</taxon>
        <taxon>Sar</taxon>
        <taxon>Stramenopiles</taxon>
        <taxon>Ochrophyta</taxon>
        <taxon>Pelagophyceae</taxon>
        <taxon>Pelagomonadales</taxon>
        <taxon>Pelagomonadaceae</taxon>
        <taxon>Pelagomonas</taxon>
    </lineage>
</organism>
<dbReference type="OrthoDB" id="439917at2759"/>
<proteinExistence type="predicted"/>
<keyword evidence="2" id="KW-1185">Reference proteome</keyword>
<dbReference type="AlphaFoldDB" id="A0A8J2SL41"/>
<name>A0A8J2SL41_9STRA</name>
<protein>
    <submittedName>
        <fullName evidence="1">Uncharacterized protein</fullName>
    </submittedName>
</protein>
<gene>
    <name evidence="1" type="ORF">PECAL_2P28540</name>
</gene>
<reference evidence="1" key="1">
    <citation type="submission" date="2021-11" db="EMBL/GenBank/DDBJ databases">
        <authorList>
            <consortium name="Genoscope - CEA"/>
            <person name="William W."/>
        </authorList>
    </citation>
    <scope>NUCLEOTIDE SEQUENCE</scope>
</reference>
<sequence>MTVPCNRGDLPTPYEPVGNLDGAPVTEYLYASYNSPTKKFTEFECLNQNPGYQRGTMRLEDQIFFYGELVPPFIDVLGRGANFRPSKDDQLKYHSYPAASQQSFEGQCYRNLQKYGSAVYQRFKDYFGPDFNTQTGAPHQGYGSSQYLGFHGAGSLAIDLPHFRRFEPTQNCTRGFLLMNETLNPRDGVMVYTSPRYDTQEGDRYIRRGDDQWYPGTCEADFFCDTSDGLQSESCAEGYVCEETSNSSE</sequence>
<dbReference type="EMBL" id="CAKKNE010000002">
    <property type="protein sequence ID" value="CAH0369721.1"/>
    <property type="molecule type" value="Genomic_DNA"/>
</dbReference>
<accession>A0A8J2SL41</accession>
<evidence type="ECO:0000313" key="1">
    <source>
        <dbReference type="EMBL" id="CAH0369721.1"/>
    </source>
</evidence>
<comment type="caution">
    <text evidence="1">The sequence shown here is derived from an EMBL/GenBank/DDBJ whole genome shotgun (WGS) entry which is preliminary data.</text>
</comment>
<dbReference type="Proteomes" id="UP000789595">
    <property type="component" value="Unassembled WGS sequence"/>
</dbReference>
<evidence type="ECO:0000313" key="2">
    <source>
        <dbReference type="Proteomes" id="UP000789595"/>
    </source>
</evidence>
<feature type="non-terminal residue" evidence="1">
    <location>
        <position position="249"/>
    </location>
</feature>